<dbReference type="OrthoDB" id="10003767at2759"/>
<sequence>MQTLHDVYQPLVNMVILAGVFSRSLSKQGEQNRLSRHTPVMLMSAGYAPAAAEADKRNDLHYLDNEGKNELYWIHKMEYEKTQLRNIYTARLKEFCQRSRNATGYG</sequence>
<gene>
    <name evidence="1" type="ORF">EDB81DRAFT_763375</name>
</gene>
<proteinExistence type="predicted"/>
<evidence type="ECO:0000313" key="1">
    <source>
        <dbReference type="EMBL" id="KAH7132858.1"/>
    </source>
</evidence>
<dbReference type="AlphaFoldDB" id="A0A9P9IRT1"/>
<reference evidence="1" key="1">
    <citation type="journal article" date="2021" name="Nat. Commun.">
        <title>Genetic determinants of endophytism in the Arabidopsis root mycobiome.</title>
        <authorList>
            <person name="Mesny F."/>
            <person name="Miyauchi S."/>
            <person name="Thiergart T."/>
            <person name="Pickel B."/>
            <person name="Atanasova L."/>
            <person name="Karlsson M."/>
            <person name="Huettel B."/>
            <person name="Barry K.W."/>
            <person name="Haridas S."/>
            <person name="Chen C."/>
            <person name="Bauer D."/>
            <person name="Andreopoulos W."/>
            <person name="Pangilinan J."/>
            <person name="LaButti K."/>
            <person name="Riley R."/>
            <person name="Lipzen A."/>
            <person name="Clum A."/>
            <person name="Drula E."/>
            <person name="Henrissat B."/>
            <person name="Kohler A."/>
            <person name="Grigoriev I.V."/>
            <person name="Martin F.M."/>
            <person name="Hacquard S."/>
        </authorList>
    </citation>
    <scope>NUCLEOTIDE SEQUENCE</scope>
    <source>
        <strain evidence="1">MPI-CAGE-AT-0147</strain>
    </source>
</reference>
<accession>A0A9P9IRT1</accession>
<protein>
    <submittedName>
        <fullName evidence="1">Uncharacterized protein</fullName>
    </submittedName>
</protein>
<dbReference type="Proteomes" id="UP000738349">
    <property type="component" value="Unassembled WGS sequence"/>
</dbReference>
<evidence type="ECO:0000313" key="2">
    <source>
        <dbReference type="Proteomes" id="UP000738349"/>
    </source>
</evidence>
<keyword evidence="2" id="KW-1185">Reference proteome</keyword>
<comment type="caution">
    <text evidence="1">The sequence shown here is derived from an EMBL/GenBank/DDBJ whole genome shotgun (WGS) entry which is preliminary data.</text>
</comment>
<name>A0A9P9IRT1_9HYPO</name>
<dbReference type="EMBL" id="JAGMUV010000016">
    <property type="protein sequence ID" value="KAH7132858.1"/>
    <property type="molecule type" value="Genomic_DNA"/>
</dbReference>
<organism evidence="1 2">
    <name type="scientific">Dactylonectria macrodidyma</name>
    <dbReference type="NCBI Taxonomy" id="307937"/>
    <lineage>
        <taxon>Eukaryota</taxon>
        <taxon>Fungi</taxon>
        <taxon>Dikarya</taxon>
        <taxon>Ascomycota</taxon>
        <taxon>Pezizomycotina</taxon>
        <taxon>Sordariomycetes</taxon>
        <taxon>Hypocreomycetidae</taxon>
        <taxon>Hypocreales</taxon>
        <taxon>Nectriaceae</taxon>
        <taxon>Dactylonectria</taxon>
    </lineage>
</organism>